<evidence type="ECO:0000256" key="2">
    <source>
        <dbReference type="ARBA" id="ARBA00022723"/>
    </source>
</evidence>
<sequence>MTQEHGSALFLCSCLGSMEVDAAALGRAATGTACRLHRHLCRSESHLVAGALEAGQAVTVACGQEAPVFEDLAQGRPLTTIDIRDRAGWSDEGAAALPKMAALLAEGALSPRPAPLMPIVSEGVCLVYGPGDVAMDAAERLAGRLSVTVMLSDVGEVIPPREDRFEILRGRIRAARGRLGAFSLVADGLAVAEPAGRGALRFGPAADGGASECDIILDLSGGTPLFPAPDKRDGYLRADPRDQAAVARALLEASNLTGTFDKPLHVRVTESLCAHSRAGKTGCTRCLDVCPTGAILPQGDHVSLAADICAGCGACAAVCPTGAMLYDDPPLDHQVRRLRVMAEAYRAAGGAAPRLLLHDAGHGAEMIALSARFGRGLPADVLPLELPETGGAGHTLILAALSQGYAEVALLAGPRTEREGLDPQLALARALAPEPGRIRLLDPAEPDALETALYDTRPSAPQAEPALALGGGRELVRAAMRALGAGLDAPVPLPEGAPYGAVLVDQEACTLCLACVSLCPTGALLDNPDRPELRFQEDACVQCGICAAACPETAITLEPRYDASAEALKPRVLNSEEPFACIECGKEFGVRSTIERITEKLRDRNWMYTNSDNLRLIQMCDDCRVQAQFIGDGGPMGIAPRPTVRTTDDYLDARDGPRGRGPRRGDA</sequence>
<dbReference type="GO" id="GO:0051539">
    <property type="term" value="F:4 iron, 4 sulfur cluster binding"/>
    <property type="evidence" value="ECO:0007669"/>
    <property type="project" value="UniProtKB-KW"/>
</dbReference>
<feature type="domain" description="4Fe-4S ferredoxin-type" evidence="6">
    <location>
        <begin position="531"/>
        <end position="560"/>
    </location>
</feature>
<dbReference type="Pfam" id="PF12838">
    <property type="entry name" value="Fer4_7"/>
    <property type="match status" value="1"/>
</dbReference>
<dbReference type="InterPro" id="IPR050572">
    <property type="entry name" value="Fe-S_Ferredoxin"/>
</dbReference>
<feature type="domain" description="4Fe-4S ferredoxin-type" evidence="6">
    <location>
        <begin position="300"/>
        <end position="329"/>
    </location>
</feature>
<keyword evidence="2" id="KW-0479">Metal-binding</keyword>
<dbReference type="KEGG" id="ppru:FDP22_12005"/>
<accession>A0A5B8G076</accession>
<dbReference type="Gene3D" id="3.30.70.20">
    <property type="match status" value="3"/>
</dbReference>
<feature type="domain" description="4Fe-4S ferredoxin-type" evidence="6">
    <location>
        <begin position="500"/>
        <end position="529"/>
    </location>
</feature>
<keyword evidence="4" id="KW-0411">Iron-sulfur</keyword>
<dbReference type="PROSITE" id="PS51379">
    <property type="entry name" value="4FE4S_FER_2"/>
    <property type="match status" value="3"/>
</dbReference>
<dbReference type="EMBL" id="CP040818">
    <property type="protein sequence ID" value="QDL92439.1"/>
    <property type="molecule type" value="Genomic_DNA"/>
</dbReference>
<evidence type="ECO:0000313" key="7">
    <source>
        <dbReference type="EMBL" id="QDL92439.1"/>
    </source>
</evidence>
<name>A0A5B8G076_9RHOB</name>
<organism evidence="7 8">
    <name type="scientific">Paroceanicella profunda</name>
    <dbReference type="NCBI Taxonomy" id="2579971"/>
    <lineage>
        <taxon>Bacteria</taxon>
        <taxon>Pseudomonadati</taxon>
        <taxon>Pseudomonadota</taxon>
        <taxon>Alphaproteobacteria</taxon>
        <taxon>Rhodobacterales</taxon>
        <taxon>Paracoccaceae</taxon>
        <taxon>Paroceanicella</taxon>
    </lineage>
</organism>
<dbReference type="Pfam" id="PF13187">
    <property type="entry name" value="Fer4_9"/>
    <property type="match status" value="1"/>
</dbReference>
<keyword evidence="1" id="KW-0004">4Fe-4S</keyword>
<dbReference type="PANTHER" id="PTHR43687:SF4">
    <property type="entry name" value="BLR5484 PROTEIN"/>
    <property type="match status" value="1"/>
</dbReference>
<dbReference type="PROSITE" id="PS00198">
    <property type="entry name" value="4FE4S_FER_1"/>
    <property type="match status" value="3"/>
</dbReference>
<feature type="compositionally biased region" description="Basic and acidic residues" evidence="5">
    <location>
        <begin position="646"/>
        <end position="667"/>
    </location>
</feature>
<dbReference type="SUPFAM" id="SSF54862">
    <property type="entry name" value="4Fe-4S ferredoxins"/>
    <property type="match status" value="1"/>
</dbReference>
<evidence type="ECO:0000256" key="3">
    <source>
        <dbReference type="ARBA" id="ARBA00023004"/>
    </source>
</evidence>
<evidence type="ECO:0000313" key="8">
    <source>
        <dbReference type="Proteomes" id="UP000305888"/>
    </source>
</evidence>
<protein>
    <submittedName>
        <fullName evidence="7">4Fe-4S dicluster domain-containing protein</fullName>
    </submittedName>
</protein>
<dbReference type="PANTHER" id="PTHR43687">
    <property type="entry name" value="ADENYLYLSULFATE REDUCTASE, BETA SUBUNIT"/>
    <property type="match status" value="1"/>
</dbReference>
<dbReference type="AlphaFoldDB" id="A0A5B8G076"/>
<dbReference type="GO" id="GO:0046872">
    <property type="term" value="F:metal ion binding"/>
    <property type="evidence" value="ECO:0007669"/>
    <property type="project" value="UniProtKB-KW"/>
</dbReference>
<keyword evidence="8" id="KW-1185">Reference proteome</keyword>
<feature type="region of interest" description="Disordered" evidence="5">
    <location>
        <begin position="634"/>
        <end position="667"/>
    </location>
</feature>
<evidence type="ECO:0000256" key="5">
    <source>
        <dbReference type="SAM" id="MobiDB-lite"/>
    </source>
</evidence>
<proteinExistence type="predicted"/>
<dbReference type="Proteomes" id="UP000305888">
    <property type="component" value="Chromosome"/>
</dbReference>
<keyword evidence="3" id="KW-0408">Iron</keyword>
<evidence type="ECO:0000256" key="4">
    <source>
        <dbReference type="ARBA" id="ARBA00023014"/>
    </source>
</evidence>
<dbReference type="OrthoDB" id="9800445at2"/>
<reference evidence="7 8" key="1">
    <citation type="submission" date="2019-06" db="EMBL/GenBank/DDBJ databases">
        <title>Genome sequence of Rhodobacteraceae bacterium D4M1.</title>
        <authorList>
            <person name="Cao J."/>
        </authorList>
    </citation>
    <scope>NUCLEOTIDE SEQUENCE [LARGE SCALE GENOMIC DNA]</scope>
    <source>
        <strain evidence="7 8">D4M1</strain>
    </source>
</reference>
<dbReference type="InterPro" id="IPR017896">
    <property type="entry name" value="4Fe4S_Fe-S-bd"/>
</dbReference>
<evidence type="ECO:0000256" key="1">
    <source>
        <dbReference type="ARBA" id="ARBA00022485"/>
    </source>
</evidence>
<dbReference type="RefSeq" id="WP_138573271.1">
    <property type="nucleotide sequence ID" value="NZ_CP040818.1"/>
</dbReference>
<evidence type="ECO:0000259" key="6">
    <source>
        <dbReference type="PROSITE" id="PS51379"/>
    </source>
</evidence>
<gene>
    <name evidence="7" type="ORF">FDP22_12005</name>
</gene>
<dbReference type="InterPro" id="IPR017900">
    <property type="entry name" value="4Fe4S_Fe_S_CS"/>
</dbReference>